<sequence length="496" mass="57733">MGNCSTKKRVKKQSEVVVSTEGPDEKTRIDRKQQKSQTLTPILAKTFLSDTVNESVISIRSTKKILDQQKQPIQIRSGLFRVYTLLGGRPDSFLEKLDDKQIRIVQHNISGSKKRVETINKSDTSTQNFILKIQKNRLYNEYICPITNIYEDTDKYYLLSDYCSGGSLNSLKGKLKDNQVTILLNQMVTAISYLHSKKMVHGKLSLDSFHLLNDLNSLFCKLIDATCLFQGKEQVKIEPSQEDYAEDIYALGMIAYQLLTGLMPYQIKINKQQENNENALVLLYFNEGTSPSLKQILKKMLEKKISERITIEELKRQLQKNDIRNNYSDFLIKPLYLLSKCKQRNYFHVVILAFMLNKFNQEEECILEKIFNDADLDQDGLLKKEDIIRLYKSIVEYESINIDIQQLFQKLDVTMKEALDIKEFVSAALNLEDLLSQTYLETCFKYLQNQRGYITCNSVKKHIEINEELFIQTLEDIKGQQKVNYNEFTEIMRQLQ</sequence>
<dbReference type="SMART" id="SM00220">
    <property type="entry name" value="S_TKc"/>
    <property type="match status" value="1"/>
</dbReference>
<dbReference type="InterPro" id="IPR002048">
    <property type="entry name" value="EF_hand_dom"/>
</dbReference>
<dbReference type="InterPro" id="IPR000719">
    <property type="entry name" value="Prot_kinase_dom"/>
</dbReference>
<accession>A0A8S1X518</accession>
<evidence type="ECO:0000256" key="5">
    <source>
        <dbReference type="ARBA" id="ARBA00022777"/>
    </source>
</evidence>
<dbReference type="GO" id="GO:0005524">
    <property type="term" value="F:ATP binding"/>
    <property type="evidence" value="ECO:0007669"/>
    <property type="project" value="UniProtKB-KW"/>
</dbReference>
<evidence type="ECO:0000256" key="8">
    <source>
        <dbReference type="SAM" id="MobiDB-lite"/>
    </source>
</evidence>
<dbReference type="OrthoDB" id="306407at2759"/>
<dbReference type="Proteomes" id="UP000689195">
    <property type="component" value="Unassembled WGS sequence"/>
</dbReference>
<dbReference type="PANTHER" id="PTHR24349">
    <property type="entry name" value="SERINE/THREONINE-PROTEIN KINASE"/>
    <property type="match status" value="1"/>
</dbReference>
<evidence type="ECO:0000256" key="6">
    <source>
        <dbReference type="ARBA" id="ARBA00022840"/>
    </source>
</evidence>
<dbReference type="InterPro" id="IPR050205">
    <property type="entry name" value="CDPK_Ser/Thr_kinases"/>
</dbReference>
<keyword evidence="5" id="KW-0418">Kinase</keyword>
<evidence type="ECO:0000313" key="12">
    <source>
        <dbReference type="Proteomes" id="UP000689195"/>
    </source>
</evidence>
<comment type="similarity">
    <text evidence="7">Belongs to the protein kinase superfamily. Ser/Thr protein kinase family. CDPK subfamily.</text>
</comment>
<dbReference type="GO" id="GO:0005509">
    <property type="term" value="F:calcium ion binding"/>
    <property type="evidence" value="ECO:0007669"/>
    <property type="project" value="InterPro"/>
</dbReference>
<comment type="cofactor">
    <cofactor evidence="1">
        <name>Mg(2+)</name>
        <dbReference type="ChEBI" id="CHEBI:18420"/>
    </cofactor>
</comment>
<keyword evidence="4" id="KW-0547">Nucleotide-binding</keyword>
<keyword evidence="2" id="KW-0723">Serine/threonine-protein kinase</keyword>
<keyword evidence="6" id="KW-0067">ATP-binding</keyword>
<dbReference type="PROSITE" id="PS50222">
    <property type="entry name" value="EF_HAND_2"/>
    <property type="match status" value="1"/>
</dbReference>
<feature type="domain" description="EF-hand" evidence="10">
    <location>
        <begin position="362"/>
        <end position="397"/>
    </location>
</feature>
<dbReference type="Pfam" id="PF00069">
    <property type="entry name" value="Pkinase"/>
    <property type="match status" value="2"/>
</dbReference>
<name>A0A8S1X518_9CILI</name>
<comment type="caution">
    <text evidence="11">The sequence shown here is derived from an EMBL/GenBank/DDBJ whole genome shotgun (WGS) entry which is preliminary data.</text>
</comment>
<evidence type="ECO:0000259" key="10">
    <source>
        <dbReference type="PROSITE" id="PS50222"/>
    </source>
</evidence>
<proteinExistence type="inferred from homology"/>
<evidence type="ECO:0000256" key="7">
    <source>
        <dbReference type="ARBA" id="ARBA00024334"/>
    </source>
</evidence>
<dbReference type="PROSITE" id="PS50011">
    <property type="entry name" value="PROTEIN_KINASE_DOM"/>
    <property type="match status" value="1"/>
</dbReference>
<dbReference type="GO" id="GO:0004674">
    <property type="term" value="F:protein serine/threonine kinase activity"/>
    <property type="evidence" value="ECO:0007669"/>
    <property type="project" value="UniProtKB-KW"/>
</dbReference>
<dbReference type="AlphaFoldDB" id="A0A8S1X518"/>
<feature type="compositionally biased region" description="Basic residues" evidence="8">
    <location>
        <begin position="1"/>
        <end position="11"/>
    </location>
</feature>
<gene>
    <name evidence="11" type="ORF">PPENT_87.1.T1140109</name>
</gene>
<evidence type="ECO:0000259" key="9">
    <source>
        <dbReference type="PROSITE" id="PS50011"/>
    </source>
</evidence>
<keyword evidence="12" id="KW-1185">Reference proteome</keyword>
<protein>
    <recommendedName>
        <fullName evidence="13">Calcium-dependent protein kinase</fullName>
    </recommendedName>
</protein>
<feature type="domain" description="Protein kinase" evidence="9">
    <location>
        <begin position="80"/>
        <end position="331"/>
    </location>
</feature>
<feature type="compositionally biased region" description="Basic and acidic residues" evidence="8">
    <location>
        <begin position="23"/>
        <end position="33"/>
    </location>
</feature>
<dbReference type="EMBL" id="CAJJDO010000114">
    <property type="protein sequence ID" value="CAD8197093.1"/>
    <property type="molecule type" value="Genomic_DNA"/>
</dbReference>
<feature type="region of interest" description="Disordered" evidence="8">
    <location>
        <begin position="1"/>
        <end position="34"/>
    </location>
</feature>
<evidence type="ECO:0008006" key="13">
    <source>
        <dbReference type="Google" id="ProtNLM"/>
    </source>
</evidence>
<evidence type="ECO:0000256" key="1">
    <source>
        <dbReference type="ARBA" id="ARBA00001946"/>
    </source>
</evidence>
<dbReference type="FunFam" id="1.10.510.10:FF:002767">
    <property type="match status" value="1"/>
</dbReference>
<keyword evidence="3" id="KW-0808">Transferase</keyword>
<evidence type="ECO:0000256" key="4">
    <source>
        <dbReference type="ARBA" id="ARBA00022741"/>
    </source>
</evidence>
<reference evidence="11" key="1">
    <citation type="submission" date="2021-01" db="EMBL/GenBank/DDBJ databases">
        <authorList>
            <consortium name="Genoscope - CEA"/>
            <person name="William W."/>
        </authorList>
    </citation>
    <scope>NUCLEOTIDE SEQUENCE</scope>
</reference>
<evidence type="ECO:0000256" key="2">
    <source>
        <dbReference type="ARBA" id="ARBA00022527"/>
    </source>
</evidence>
<organism evidence="11 12">
    <name type="scientific">Paramecium pentaurelia</name>
    <dbReference type="NCBI Taxonomy" id="43138"/>
    <lineage>
        <taxon>Eukaryota</taxon>
        <taxon>Sar</taxon>
        <taxon>Alveolata</taxon>
        <taxon>Ciliophora</taxon>
        <taxon>Intramacronucleata</taxon>
        <taxon>Oligohymenophorea</taxon>
        <taxon>Peniculida</taxon>
        <taxon>Parameciidae</taxon>
        <taxon>Paramecium</taxon>
    </lineage>
</organism>
<evidence type="ECO:0000313" key="11">
    <source>
        <dbReference type="EMBL" id="CAD8197093.1"/>
    </source>
</evidence>
<evidence type="ECO:0000256" key="3">
    <source>
        <dbReference type="ARBA" id="ARBA00022679"/>
    </source>
</evidence>